<dbReference type="Proteomes" id="UP000295391">
    <property type="component" value="Unassembled WGS sequence"/>
</dbReference>
<protein>
    <submittedName>
        <fullName evidence="1">Uncharacterized protein</fullName>
    </submittedName>
</protein>
<evidence type="ECO:0000313" key="2">
    <source>
        <dbReference type="Proteomes" id="UP000295391"/>
    </source>
</evidence>
<dbReference type="RefSeq" id="WP_166638824.1">
    <property type="nucleotide sequence ID" value="NZ_SNYR01000001.1"/>
</dbReference>
<accession>A0A4R6VTM1</accession>
<dbReference type="EMBL" id="SNYR01000001">
    <property type="protein sequence ID" value="TDQ66026.1"/>
    <property type="molecule type" value="Genomic_DNA"/>
</dbReference>
<comment type="caution">
    <text evidence="1">The sequence shown here is derived from an EMBL/GenBank/DDBJ whole genome shotgun (WGS) entry which is preliminary data.</text>
</comment>
<name>A0A4R6VTM1_9HYPH</name>
<organism evidence="1 2">
    <name type="scientific">Maritalea mobilis</name>
    <dbReference type="NCBI Taxonomy" id="483324"/>
    <lineage>
        <taxon>Bacteria</taxon>
        <taxon>Pseudomonadati</taxon>
        <taxon>Pseudomonadota</taxon>
        <taxon>Alphaproteobacteria</taxon>
        <taxon>Hyphomicrobiales</taxon>
        <taxon>Devosiaceae</taxon>
        <taxon>Maritalea</taxon>
    </lineage>
</organism>
<sequence length="196" mass="22548">MLAITWPINAPKFIGSKNQTQLSGYDGNGLFEFYWDECEILIAGLNDFIIVQDVEHDDHLTMRWRPISDVEFWTLVREFDRKALSKLKQMVESAPELIGEYSNVHDMFETRFSAANQLRVLVCQCKILSTDHIADVLNLLNNDEVELAGETLVDAFSQAKFKIPAPLIFRLHQVMDSLGARRYFKDHLQLPETAET</sequence>
<proteinExistence type="predicted"/>
<gene>
    <name evidence="1" type="ORF">ATL17_0011</name>
</gene>
<keyword evidence="2" id="KW-1185">Reference proteome</keyword>
<evidence type="ECO:0000313" key="1">
    <source>
        <dbReference type="EMBL" id="TDQ66026.1"/>
    </source>
</evidence>
<reference evidence="1 2" key="1">
    <citation type="submission" date="2019-03" db="EMBL/GenBank/DDBJ databases">
        <title>Genomic Encyclopedia of Type Strains, Phase III (KMG-III): the genomes of soil and plant-associated and newly described type strains.</title>
        <authorList>
            <person name="Whitman W."/>
        </authorList>
    </citation>
    <scope>NUCLEOTIDE SEQUENCE [LARGE SCALE GENOMIC DNA]</scope>
    <source>
        <strain evidence="1 2">CGMCC 1.7002</strain>
    </source>
</reference>
<dbReference type="AlphaFoldDB" id="A0A4R6VTM1"/>